<evidence type="ECO:0000256" key="9">
    <source>
        <dbReference type="RuleBase" id="RU366065"/>
    </source>
</evidence>
<dbReference type="GO" id="GO:0030008">
    <property type="term" value="C:TRAPP complex"/>
    <property type="evidence" value="ECO:0007669"/>
    <property type="project" value="UniProtKB-UniRule"/>
</dbReference>
<protein>
    <recommendedName>
        <fullName evidence="9">Trafficking protein particle complex subunit</fullName>
    </recommendedName>
</protein>
<keyword evidence="5 9" id="KW-0333">Golgi apparatus</keyword>
<sequence>MPIFHVFVVNRAGSLIYDWDMAPRAPELEKTLSFPIDFRLEAIDQRPTVVFGERDGVRVGHVVLAVNGRPVQTGRVSFEGSETDVDVLTYLQDERNFPVSLKFGRPSLTTNEKIILSSMFHSLYAIGAQLSPAAKSSGIRSLDTDQFRLQCFQSTTGTKFVLIADTQSASLDQVLRKIYELYADFALKNPFYSLDMPIRCELFDTALKSLIEKFERSGVVTV</sequence>
<accession>A0A914WW72</accession>
<dbReference type="Proteomes" id="UP000887566">
    <property type="component" value="Unplaced"/>
</dbReference>
<proteinExistence type="inferred from homology"/>
<evidence type="ECO:0000256" key="2">
    <source>
        <dbReference type="ARBA" id="ARBA00022448"/>
    </source>
</evidence>
<evidence type="ECO:0000313" key="11">
    <source>
        <dbReference type="WBParaSite" id="PSAMB.scaffold507size54856.g6491.t1"/>
    </source>
</evidence>
<reference evidence="11" key="1">
    <citation type="submission" date="2022-11" db="UniProtKB">
        <authorList>
            <consortium name="WormBaseParasite"/>
        </authorList>
    </citation>
    <scope>IDENTIFICATION</scope>
</reference>
<dbReference type="InterPro" id="IPR007233">
    <property type="entry name" value="TRAPPC"/>
</dbReference>
<evidence type="ECO:0000256" key="3">
    <source>
        <dbReference type="ARBA" id="ARBA00022824"/>
    </source>
</evidence>
<dbReference type="Gene3D" id="3.30.450.70">
    <property type="match status" value="1"/>
</dbReference>
<keyword evidence="10" id="KW-1185">Reference proteome</keyword>
<comment type="subcellular location">
    <subcellularLocation>
        <location evidence="9">Endoplasmic reticulum</location>
    </subcellularLocation>
    <subcellularLocation>
        <location evidence="9">Golgi apparatus</location>
        <location evidence="9">cis-Golgi network</location>
    </subcellularLocation>
    <subcellularLocation>
        <location evidence="1">Golgi apparatus</location>
    </subcellularLocation>
</comment>
<keyword evidence="2 9" id="KW-0813">Transport</keyword>
<dbReference type="InterPro" id="IPR011012">
    <property type="entry name" value="Longin-like_dom_sf"/>
</dbReference>
<dbReference type="GO" id="GO:0005783">
    <property type="term" value="C:endoplasmic reticulum"/>
    <property type="evidence" value="ECO:0007669"/>
    <property type="project" value="UniProtKB-SubCell"/>
</dbReference>
<dbReference type="SUPFAM" id="SSF64356">
    <property type="entry name" value="SNARE-like"/>
    <property type="match status" value="1"/>
</dbReference>
<comment type="subunit">
    <text evidence="9">Part of the multisubunit transport protein particle (TRAPP) complex.</text>
</comment>
<dbReference type="FunFam" id="3.30.450.70:FF:000017">
    <property type="entry name" value="Sybindin-like family protein"/>
    <property type="match status" value="1"/>
</dbReference>
<evidence type="ECO:0000313" key="10">
    <source>
        <dbReference type="Proteomes" id="UP000887566"/>
    </source>
</evidence>
<name>A0A914WW72_9BILA</name>
<dbReference type="GO" id="GO:0006888">
    <property type="term" value="P:endoplasmic reticulum to Golgi vesicle-mediated transport"/>
    <property type="evidence" value="ECO:0007669"/>
    <property type="project" value="UniProtKB-UniRule"/>
</dbReference>
<evidence type="ECO:0000256" key="7">
    <source>
        <dbReference type="ARBA" id="ARBA00046052"/>
    </source>
</evidence>
<dbReference type="WBParaSite" id="PSAMB.scaffold507size54856.g6491.t1">
    <property type="protein sequence ID" value="PSAMB.scaffold507size54856.g6491.t1"/>
    <property type="gene ID" value="PSAMB.scaffold507size54856.g6491"/>
</dbReference>
<dbReference type="PANTHER" id="PTHR23249">
    <property type="entry name" value="TRAFFICKING PROTEIN PARTICLE COMPLEX SUBUNIT"/>
    <property type="match status" value="1"/>
</dbReference>
<dbReference type="PANTHER" id="PTHR23249:SF15">
    <property type="entry name" value="TRAFFICKING PROTEIN PARTICLE COMPLEX SUBUNIT 4"/>
    <property type="match status" value="1"/>
</dbReference>
<dbReference type="Pfam" id="PF04099">
    <property type="entry name" value="Sybindin"/>
    <property type="match status" value="1"/>
</dbReference>
<dbReference type="AlphaFoldDB" id="A0A914WW72"/>
<comment type="function">
    <text evidence="7">Core component of the TRAPP complexes which has a function of guanine nucleotide exchange factor activity for Rab1 GTPase. Plays a role in vesicular transport from endoplasmic reticulum to Golgi and autophagy. May play a role in dendrite postsynaptic membrane trafficking.</text>
</comment>
<evidence type="ECO:0000256" key="4">
    <source>
        <dbReference type="ARBA" id="ARBA00022892"/>
    </source>
</evidence>
<keyword evidence="4 9" id="KW-0931">ER-Golgi transport</keyword>
<dbReference type="CDD" id="cd14856">
    <property type="entry name" value="TRAPPC4_synbindin"/>
    <property type="match status" value="1"/>
</dbReference>
<dbReference type="SMART" id="SM01399">
    <property type="entry name" value="Sybindin"/>
    <property type="match status" value="1"/>
</dbReference>
<organism evidence="10 11">
    <name type="scientific">Plectus sambesii</name>
    <dbReference type="NCBI Taxonomy" id="2011161"/>
    <lineage>
        <taxon>Eukaryota</taxon>
        <taxon>Metazoa</taxon>
        <taxon>Ecdysozoa</taxon>
        <taxon>Nematoda</taxon>
        <taxon>Chromadorea</taxon>
        <taxon>Plectida</taxon>
        <taxon>Plectina</taxon>
        <taxon>Plectoidea</taxon>
        <taxon>Plectidae</taxon>
        <taxon>Plectus</taxon>
    </lineage>
</organism>
<comment type="subunit">
    <text evidence="8">Component of the multisubunit TRAPP (transport protein particle) complex, which includes at least TRAPPC2, TRAPPC2L, TRAPPC3, TRAPPC3L, TRAPPC4, TRAPPC5, TRAPPC8, TRAPPC9, TRAPPC10, TRAPPC11 and TRAPPC12. Interacts with SDC2.</text>
</comment>
<dbReference type="GO" id="GO:0005794">
    <property type="term" value="C:Golgi apparatus"/>
    <property type="evidence" value="ECO:0007669"/>
    <property type="project" value="UniProtKB-SubCell"/>
</dbReference>
<evidence type="ECO:0000256" key="5">
    <source>
        <dbReference type="ARBA" id="ARBA00023034"/>
    </source>
</evidence>
<evidence type="ECO:0000256" key="8">
    <source>
        <dbReference type="ARBA" id="ARBA00046941"/>
    </source>
</evidence>
<evidence type="ECO:0000256" key="1">
    <source>
        <dbReference type="ARBA" id="ARBA00004555"/>
    </source>
</evidence>
<keyword evidence="3 9" id="KW-0256">Endoplasmic reticulum</keyword>
<evidence type="ECO:0000256" key="6">
    <source>
        <dbReference type="ARBA" id="ARBA00038179"/>
    </source>
</evidence>
<comment type="similarity">
    <text evidence="6">Belongs to the TRAPP small subunits family. TRAPPC4 subfamily.</text>
</comment>